<dbReference type="Gene3D" id="3.40.350.10">
    <property type="entry name" value="Creatinase/prolidase N-terminal domain"/>
    <property type="match status" value="1"/>
</dbReference>
<sequence>MQQLFEKEVYVERRHILKKAIGKGIILLTGNADSPMNYTDNYYPFRQDSSFLYYFGLDIPGLVGIIDVEKDVEAIYGKEADLEDVIWTGPMPTLQELAAQVGISMVSPLKEVAAFLQSAIHHKTAIHTLPFYRADNKLRVSSWLQMPIDLVERYISVPLIKAVVAQREVKQAVEIAEIDKAASISAEMHVAAMQFARPGMYEYEIAAKMEYVALAAAGRLSYPTILTINGQTLHNHYHGHKIQKGHMVLADAGAENVMHYAGDLTRTFPVDTVFTASQRDVYNVVLTSFEAAVAALKPGVAFKDIHRLACVKLLEGLKNLGIIRGDVEAAVEKSVHTLFFQCGLGHMMGLDVHDMENLGEAYVGYTDAILQRNEFGWKSLRLGKPLSAGFVLTVEPGIYFIPQLIDSWKAQNKLGDFINYEQLENYRFSGGIRIEDNFLITPTGARLLGQPLAKTVQEIEEMRYAARYQA</sequence>
<dbReference type="InterPro" id="IPR052433">
    <property type="entry name" value="X-Pro_dipept-like"/>
</dbReference>
<evidence type="ECO:0000256" key="7">
    <source>
        <dbReference type="ARBA" id="ARBA00023211"/>
    </source>
</evidence>
<evidence type="ECO:0000256" key="4">
    <source>
        <dbReference type="ARBA" id="ARBA00012574"/>
    </source>
</evidence>
<dbReference type="PANTHER" id="PTHR43226:SF4">
    <property type="entry name" value="XAA-PRO AMINOPEPTIDASE 3"/>
    <property type="match status" value="1"/>
</dbReference>
<name>A0A1C3YRY3_9BACT</name>
<keyword evidence="10" id="KW-1185">Reference proteome</keyword>
<dbReference type="InterPro" id="IPR007865">
    <property type="entry name" value="Aminopep_P_N"/>
</dbReference>
<dbReference type="GO" id="GO:0006508">
    <property type="term" value="P:proteolysis"/>
    <property type="evidence" value="ECO:0007669"/>
    <property type="project" value="TreeGrafter"/>
</dbReference>
<proteinExistence type="inferred from homology"/>
<evidence type="ECO:0000256" key="6">
    <source>
        <dbReference type="ARBA" id="ARBA00022801"/>
    </source>
</evidence>
<dbReference type="CDD" id="cd01087">
    <property type="entry name" value="Prolidase"/>
    <property type="match status" value="1"/>
</dbReference>
<dbReference type="Gene3D" id="3.90.230.10">
    <property type="entry name" value="Creatinase/methionine aminopeptidase superfamily"/>
    <property type="match status" value="1"/>
</dbReference>
<feature type="domain" description="Aminopeptidase P N-terminal" evidence="8">
    <location>
        <begin position="5"/>
        <end position="137"/>
    </location>
</feature>
<dbReference type="RefSeq" id="WP_089707858.1">
    <property type="nucleotide sequence ID" value="NZ_FMAR01000001.1"/>
</dbReference>
<evidence type="ECO:0000313" key="10">
    <source>
        <dbReference type="Proteomes" id="UP000242818"/>
    </source>
</evidence>
<dbReference type="InterPro" id="IPR000994">
    <property type="entry name" value="Pept_M24"/>
</dbReference>
<dbReference type="EC" id="3.4.11.9" evidence="4"/>
<comment type="similarity">
    <text evidence="3">Belongs to the peptidase M24B family.</text>
</comment>
<comment type="catalytic activity">
    <reaction evidence="1">
        <text>Release of any N-terminal amino acid, including proline, that is linked to proline, even from a dipeptide or tripeptide.</text>
        <dbReference type="EC" id="3.4.11.9"/>
    </reaction>
</comment>
<dbReference type="SUPFAM" id="SSF55920">
    <property type="entry name" value="Creatinase/aminopeptidase"/>
    <property type="match status" value="1"/>
</dbReference>
<dbReference type="EMBL" id="FMAR01000001">
    <property type="protein sequence ID" value="SCB72857.1"/>
    <property type="molecule type" value="Genomic_DNA"/>
</dbReference>
<keyword evidence="9" id="KW-0645">Protease</keyword>
<dbReference type="SUPFAM" id="SSF53092">
    <property type="entry name" value="Creatinase/prolidase N-terminal domain"/>
    <property type="match status" value="1"/>
</dbReference>
<keyword evidence="5" id="KW-0479">Metal-binding</keyword>
<gene>
    <name evidence="9" type="ORF">GA0116948_10176</name>
</gene>
<evidence type="ECO:0000259" key="8">
    <source>
        <dbReference type="SMART" id="SM01011"/>
    </source>
</evidence>
<dbReference type="AlphaFoldDB" id="A0A1C3YRY3"/>
<dbReference type="InterPro" id="IPR029149">
    <property type="entry name" value="Creatin/AminoP/Spt16_N"/>
</dbReference>
<keyword evidence="7" id="KW-0464">Manganese</keyword>
<protein>
    <recommendedName>
        <fullName evidence="4">Xaa-Pro aminopeptidase</fullName>
        <ecNumber evidence="4">3.4.11.9</ecNumber>
    </recommendedName>
</protein>
<dbReference type="STRING" id="1335309.GA0116948_10176"/>
<dbReference type="InterPro" id="IPR036005">
    <property type="entry name" value="Creatinase/aminopeptidase-like"/>
</dbReference>
<evidence type="ECO:0000256" key="2">
    <source>
        <dbReference type="ARBA" id="ARBA00001936"/>
    </source>
</evidence>
<dbReference type="OrthoDB" id="9806388at2"/>
<dbReference type="GO" id="GO:0070006">
    <property type="term" value="F:metalloaminopeptidase activity"/>
    <property type="evidence" value="ECO:0007669"/>
    <property type="project" value="InterPro"/>
</dbReference>
<comment type="cofactor">
    <cofactor evidence="2">
        <name>Mn(2+)</name>
        <dbReference type="ChEBI" id="CHEBI:29035"/>
    </cofactor>
</comment>
<keyword evidence="9" id="KW-0031">Aminopeptidase</keyword>
<dbReference type="GO" id="GO:0030145">
    <property type="term" value="F:manganese ion binding"/>
    <property type="evidence" value="ECO:0007669"/>
    <property type="project" value="InterPro"/>
</dbReference>
<evidence type="ECO:0000313" key="9">
    <source>
        <dbReference type="EMBL" id="SCB72857.1"/>
    </source>
</evidence>
<keyword evidence="6" id="KW-0378">Hydrolase</keyword>
<reference evidence="9 10" key="1">
    <citation type="submission" date="2016-08" db="EMBL/GenBank/DDBJ databases">
        <authorList>
            <person name="Seilhamer J.J."/>
        </authorList>
    </citation>
    <scope>NUCLEOTIDE SEQUENCE [LARGE SCALE GENOMIC DNA]</scope>
    <source>
        <strain evidence="9 10">A37T2</strain>
    </source>
</reference>
<dbReference type="Proteomes" id="UP000242818">
    <property type="component" value="Unassembled WGS sequence"/>
</dbReference>
<dbReference type="Pfam" id="PF00557">
    <property type="entry name" value="Peptidase_M24"/>
    <property type="match status" value="1"/>
</dbReference>
<dbReference type="SMART" id="SM01011">
    <property type="entry name" value="AMP_N"/>
    <property type="match status" value="1"/>
</dbReference>
<accession>A0A1C3YRY3</accession>
<evidence type="ECO:0000256" key="1">
    <source>
        <dbReference type="ARBA" id="ARBA00001424"/>
    </source>
</evidence>
<dbReference type="Pfam" id="PF05195">
    <property type="entry name" value="AMP_N"/>
    <property type="match status" value="1"/>
</dbReference>
<organism evidence="9 10">
    <name type="scientific">Chitinophaga costaii</name>
    <dbReference type="NCBI Taxonomy" id="1335309"/>
    <lineage>
        <taxon>Bacteria</taxon>
        <taxon>Pseudomonadati</taxon>
        <taxon>Bacteroidota</taxon>
        <taxon>Chitinophagia</taxon>
        <taxon>Chitinophagales</taxon>
        <taxon>Chitinophagaceae</taxon>
        <taxon>Chitinophaga</taxon>
    </lineage>
</organism>
<dbReference type="PANTHER" id="PTHR43226">
    <property type="entry name" value="XAA-PRO AMINOPEPTIDASE 3"/>
    <property type="match status" value="1"/>
</dbReference>
<evidence type="ECO:0000256" key="5">
    <source>
        <dbReference type="ARBA" id="ARBA00022723"/>
    </source>
</evidence>
<evidence type="ECO:0000256" key="3">
    <source>
        <dbReference type="ARBA" id="ARBA00008766"/>
    </source>
</evidence>
<dbReference type="GO" id="GO:0005829">
    <property type="term" value="C:cytosol"/>
    <property type="evidence" value="ECO:0007669"/>
    <property type="project" value="TreeGrafter"/>
</dbReference>